<sequence>MRFLPSDPKPINSSGTLSHRNKTKQHKATTKRGTPLPPPTQTNCWGPRLRSHEASLKLRASGPFDYAQAYGGGFVVPEE</sequence>
<feature type="region of interest" description="Disordered" evidence="1">
    <location>
        <begin position="1"/>
        <end position="47"/>
    </location>
</feature>
<organism evidence="2 3">
    <name type="scientific">Ensete ventricosum</name>
    <name type="common">Abyssinian banana</name>
    <name type="synonym">Musa ensete</name>
    <dbReference type="NCBI Taxonomy" id="4639"/>
    <lineage>
        <taxon>Eukaryota</taxon>
        <taxon>Viridiplantae</taxon>
        <taxon>Streptophyta</taxon>
        <taxon>Embryophyta</taxon>
        <taxon>Tracheophyta</taxon>
        <taxon>Spermatophyta</taxon>
        <taxon>Magnoliopsida</taxon>
        <taxon>Liliopsida</taxon>
        <taxon>Zingiberales</taxon>
        <taxon>Musaceae</taxon>
        <taxon>Ensete</taxon>
    </lineage>
</organism>
<dbReference type="EMBL" id="AMZH03016284">
    <property type="protein sequence ID" value="RRT44733.1"/>
    <property type="molecule type" value="Genomic_DNA"/>
</dbReference>
<accession>A0A426XYZ0</accession>
<name>A0A426XYZ0_ENSVE</name>
<gene>
    <name evidence="2" type="ORF">B296_00042353</name>
</gene>
<evidence type="ECO:0000256" key="1">
    <source>
        <dbReference type="SAM" id="MobiDB-lite"/>
    </source>
</evidence>
<feature type="compositionally biased region" description="Basic residues" evidence="1">
    <location>
        <begin position="19"/>
        <end position="30"/>
    </location>
</feature>
<dbReference type="AlphaFoldDB" id="A0A426XYZ0"/>
<reference evidence="2 3" key="1">
    <citation type="journal article" date="2014" name="Agronomy (Basel)">
        <title>A Draft Genome Sequence for Ensete ventricosum, the Drought-Tolerant Tree Against Hunger.</title>
        <authorList>
            <person name="Harrison J."/>
            <person name="Moore K.A."/>
            <person name="Paszkiewicz K."/>
            <person name="Jones T."/>
            <person name="Grant M."/>
            <person name="Ambacheew D."/>
            <person name="Muzemil S."/>
            <person name="Studholme D.J."/>
        </authorList>
    </citation>
    <scope>NUCLEOTIDE SEQUENCE [LARGE SCALE GENOMIC DNA]</scope>
</reference>
<dbReference type="Proteomes" id="UP000287651">
    <property type="component" value="Unassembled WGS sequence"/>
</dbReference>
<evidence type="ECO:0000313" key="3">
    <source>
        <dbReference type="Proteomes" id="UP000287651"/>
    </source>
</evidence>
<comment type="caution">
    <text evidence="2">The sequence shown here is derived from an EMBL/GenBank/DDBJ whole genome shotgun (WGS) entry which is preliminary data.</text>
</comment>
<proteinExistence type="predicted"/>
<evidence type="ECO:0000313" key="2">
    <source>
        <dbReference type="EMBL" id="RRT44733.1"/>
    </source>
</evidence>
<protein>
    <submittedName>
        <fullName evidence="2">Uncharacterized protein</fullName>
    </submittedName>
</protein>